<dbReference type="Pfam" id="PF01464">
    <property type="entry name" value="SLT"/>
    <property type="match status" value="1"/>
</dbReference>
<organism evidence="4 5">
    <name type="scientific">Leptolinea tardivitalis</name>
    <dbReference type="NCBI Taxonomy" id="229920"/>
    <lineage>
        <taxon>Bacteria</taxon>
        <taxon>Bacillati</taxon>
        <taxon>Chloroflexota</taxon>
        <taxon>Anaerolineae</taxon>
        <taxon>Anaerolineales</taxon>
        <taxon>Anaerolineaceae</taxon>
        <taxon>Leptolinea</taxon>
    </lineage>
</organism>
<dbReference type="AlphaFoldDB" id="A0A0P6X9H5"/>
<name>A0A0P6X9H5_9CHLR</name>
<dbReference type="Pfam" id="PF13174">
    <property type="entry name" value="TPR_6"/>
    <property type="match status" value="2"/>
</dbReference>
<dbReference type="Gene3D" id="1.10.530.10">
    <property type="match status" value="1"/>
</dbReference>
<evidence type="ECO:0000313" key="5">
    <source>
        <dbReference type="Proteomes" id="UP000050430"/>
    </source>
</evidence>
<dbReference type="Proteomes" id="UP000050430">
    <property type="component" value="Unassembled WGS sequence"/>
</dbReference>
<dbReference type="Pfam" id="PF13432">
    <property type="entry name" value="TPR_16"/>
    <property type="match status" value="1"/>
</dbReference>
<dbReference type="InterPro" id="IPR011990">
    <property type="entry name" value="TPR-like_helical_dom_sf"/>
</dbReference>
<sequence>MKKNLLILLSALILSTIACKTSSNPLKLLSLPTETPFIVPAAPVEIPTSTPLPTPTPLPIVRLHEADDLLFRGDYDQALAQYKFAYTQASDDETRAAALYGQGLTYYKNDDWQNASATLGTLTADYSDSPRAALGELLLGEIADTQEKPAEAVIHYRKYLDRRPGVLDYYVQEKLGDSLFSAGNYSEAINAYLAAEAAPGLQTSPIEIDLKIARSLRASGDNENTIRQLQTIYDNPASNEYNKSQANLLLGQIYLEMGETEQAYARFQDSVNNFPRAFDSFSALSALIDAGVQVNELQRGTIDYNMQKYSLAVDALTRYIKSSDKPDPSAVYLRALSLREMQQYENADQDFDTLIEIAPGTEYFVKAWQEKAYTQWAYLDRFQAAAETLLSYVRLYPTDSNAPDFLFEAGRIYERGEMYQQAIDTWERIINEYPTYSDSYRALFLAGITRYRILDYAGAQNTFQRSLVLATTPTDQASASFWIGKTQFAQNDNTAARTSWETTVQIDPTGYYSERAKLLLTDQQPLSASPSYDLGYDLSGERPEAANWVIKTFNLPADTDLSSPGNLSADPHFQRAQEFHVLGLYSEASREMSSLISGVESDPAELFRLLDPLLDLGLYRTAITTSRQILNLAQLNDAATLKAPVYFNHIRFGAYFREDVLKAAQNENIHPFVLFSVLRQESMFEGFVESSAGARGIMQIMPATGQEISSGMGWPANYKNDDLFRPMVSIRLGARYLARQRDYFGGNLMAALAAYNAGPGNTEIWFNLANQDTDLFLEIIRYEETRRYLTQIAEFNGIYSRLYERMP</sequence>
<reference evidence="4 5" key="1">
    <citation type="submission" date="2015-07" db="EMBL/GenBank/DDBJ databases">
        <title>Genome sequence of Leptolinea tardivitalis DSM 16556.</title>
        <authorList>
            <person name="Hemp J."/>
            <person name="Ward L.M."/>
            <person name="Pace L.A."/>
            <person name="Fischer W.W."/>
        </authorList>
    </citation>
    <scope>NUCLEOTIDE SEQUENCE [LARGE SCALE GENOMIC DNA]</scope>
    <source>
        <strain evidence="4 5">YMTK-2</strain>
    </source>
</reference>
<feature type="repeat" description="TPR" evidence="1">
    <location>
        <begin position="244"/>
        <end position="277"/>
    </location>
</feature>
<dbReference type="PANTHER" id="PTHR37423">
    <property type="entry name" value="SOLUBLE LYTIC MUREIN TRANSGLYCOSYLASE-RELATED"/>
    <property type="match status" value="1"/>
</dbReference>
<comment type="caution">
    <text evidence="4">The sequence shown here is derived from an EMBL/GenBank/DDBJ whole genome shotgun (WGS) entry which is preliminary data.</text>
</comment>
<dbReference type="InterPro" id="IPR023346">
    <property type="entry name" value="Lysozyme-like_dom_sf"/>
</dbReference>
<dbReference type="CDD" id="cd13401">
    <property type="entry name" value="Slt70-like"/>
    <property type="match status" value="1"/>
</dbReference>
<feature type="signal peptide" evidence="2">
    <location>
        <begin position="1"/>
        <end position="20"/>
    </location>
</feature>
<dbReference type="SUPFAM" id="SSF48452">
    <property type="entry name" value="TPR-like"/>
    <property type="match status" value="2"/>
</dbReference>
<evidence type="ECO:0000259" key="3">
    <source>
        <dbReference type="Pfam" id="PF01464"/>
    </source>
</evidence>
<dbReference type="Gene3D" id="1.25.40.10">
    <property type="entry name" value="Tetratricopeptide repeat domain"/>
    <property type="match status" value="4"/>
</dbReference>
<dbReference type="Pfam" id="PF13181">
    <property type="entry name" value="TPR_8"/>
    <property type="match status" value="1"/>
</dbReference>
<keyword evidence="5" id="KW-1185">Reference proteome</keyword>
<protein>
    <recommendedName>
        <fullName evidence="3">Transglycosylase SLT domain-containing protein</fullName>
    </recommendedName>
</protein>
<dbReference type="RefSeq" id="WP_062420481.1">
    <property type="nucleotide sequence ID" value="NZ_BBYA01000002.1"/>
</dbReference>
<evidence type="ECO:0000256" key="2">
    <source>
        <dbReference type="SAM" id="SignalP"/>
    </source>
</evidence>
<evidence type="ECO:0000256" key="1">
    <source>
        <dbReference type="PROSITE-ProRule" id="PRU00339"/>
    </source>
</evidence>
<feature type="domain" description="Transglycosylase SLT" evidence="3">
    <location>
        <begin position="661"/>
        <end position="770"/>
    </location>
</feature>
<dbReference type="STRING" id="229920.ADM99_10380"/>
<feature type="repeat" description="TPR" evidence="1">
    <location>
        <begin position="403"/>
        <end position="436"/>
    </location>
</feature>
<dbReference type="InterPro" id="IPR019734">
    <property type="entry name" value="TPR_rpt"/>
</dbReference>
<dbReference type="PANTHER" id="PTHR37423:SF2">
    <property type="entry name" value="MEMBRANE-BOUND LYTIC MUREIN TRANSGLYCOSYLASE C"/>
    <property type="match status" value="1"/>
</dbReference>
<dbReference type="OrthoDB" id="9815002at2"/>
<keyword evidence="2" id="KW-0732">Signal</keyword>
<dbReference type="PROSITE" id="PS50005">
    <property type="entry name" value="TPR"/>
    <property type="match status" value="2"/>
</dbReference>
<keyword evidence="1" id="KW-0802">TPR repeat</keyword>
<accession>A0A0P6X9H5</accession>
<dbReference type="SMART" id="SM00028">
    <property type="entry name" value="TPR"/>
    <property type="match status" value="9"/>
</dbReference>
<dbReference type="InterPro" id="IPR008258">
    <property type="entry name" value="Transglycosylase_SLT_dom_1"/>
</dbReference>
<gene>
    <name evidence="4" type="ORF">ADM99_10380</name>
</gene>
<dbReference type="PROSITE" id="PS51257">
    <property type="entry name" value="PROKAR_LIPOPROTEIN"/>
    <property type="match status" value="1"/>
</dbReference>
<feature type="chain" id="PRO_5006132935" description="Transglycosylase SLT domain-containing protein" evidence="2">
    <location>
        <begin position="21"/>
        <end position="807"/>
    </location>
</feature>
<dbReference type="EMBL" id="LGCK01000010">
    <property type="protein sequence ID" value="KPL71823.1"/>
    <property type="molecule type" value="Genomic_DNA"/>
</dbReference>
<evidence type="ECO:0000313" key="4">
    <source>
        <dbReference type="EMBL" id="KPL71823.1"/>
    </source>
</evidence>
<dbReference type="SUPFAM" id="SSF53955">
    <property type="entry name" value="Lysozyme-like"/>
    <property type="match status" value="1"/>
</dbReference>
<proteinExistence type="predicted"/>